<proteinExistence type="predicted"/>
<name>A0A397SCI6_9GLOM</name>
<dbReference type="AlphaFoldDB" id="A0A397SCI6"/>
<feature type="domain" description="3CxxC-type" evidence="4">
    <location>
        <begin position="301"/>
        <end position="379"/>
    </location>
</feature>
<evidence type="ECO:0000313" key="5">
    <source>
        <dbReference type="EMBL" id="RIA82426.1"/>
    </source>
</evidence>
<keyword evidence="3" id="KW-0862">Zinc</keyword>
<keyword evidence="1" id="KW-0479">Metal-binding</keyword>
<dbReference type="EMBL" id="QKYT01000667">
    <property type="protein sequence ID" value="RIA82426.1"/>
    <property type="molecule type" value="Genomic_DNA"/>
</dbReference>
<evidence type="ECO:0000256" key="3">
    <source>
        <dbReference type="ARBA" id="ARBA00022833"/>
    </source>
</evidence>
<evidence type="ECO:0000313" key="6">
    <source>
        <dbReference type="Proteomes" id="UP000265703"/>
    </source>
</evidence>
<dbReference type="Pfam" id="PF13695">
    <property type="entry name" value="Zn_ribbon_3CxxC"/>
    <property type="match status" value="1"/>
</dbReference>
<evidence type="ECO:0000256" key="2">
    <source>
        <dbReference type="ARBA" id="ARBA00022771"/>
    </source>
</evidence>
<keyword evidence="2" id="KW-0863">Zinc-finger</keyword>
<protein>
    <recommendedName>
        <fullName evidence="4">3CxxC-type domain-containing protein</fullName>
    </recommendedName>
</protein>
<accession>A0A397SCI6</accession>
<keyword evidence="6" id="KW-1185">Reference proteome</keyword>
<comment type="caution">
    <text evidence="5">The sequence shown here is derived from an EMBL/GenBank/DDBJ whole genome shotgun (WGS) entry which is preliminary data.</text>
</comment>
<evidence type="ECO:0000256" key="1">
    <source>
        <dbReference type="ARBA" id="ARBA00022723"/>
    </source>
</evidence>
<dbReference type="InterPro" id="IPR027377">
    <property type="entry name" value="ZAR1/RTP1-5-like_Znf-3CxxC"/>
</dbReference>
<sequence>MTSLNSLPIPIKIDNINDQNIDEILQRLKQLTRDEKYRIYGIWSCQSRECSHEWESLYTPGRFRDYLDKTERHSFRRKCWSCGNKVQFSSIQLYEQQTIIKESNITQIVRQLKSTSNNNYLVYGHWVCRNWKCRHNPKCQDKSKCRDKWQYQHRWQCQHNPRCKKGEQCRKRMCKCHVKYGRRRQDQQNRAYNSKQRPLEHERHCQSKWIKQNEWKCKHNPECKTERECQREWKCQHEWQNEYTQEKIKGYQKNDSRQQCEECKEMSTISSFRLYTQQPKDTNETPTIEIICHLEWNNHYRVFGKWNCCGCTESWPSSFTWISLRKFVDKISGESLNQVDYYMQNCKVCQSSENKLLEYTPLKQGESKKPHTRGSCIRCLYYDTCRDTQI</sequence>
<dbReference type="GO" id="GO:0008270">
    <property type="term" value="F:zinc ion binding"/>
    <property type="evidence" value="ECO:0007669"/>
    <property type="project" value="UniProtKB-KW"/>
</dbReference>
<dbReference type="Proteomes" id="UP000265703">
    <property type="component" value="Unassembled WGS sequence"/>
</dbReference>
<organism evidence="5 6">
    <name type="scientific">Glomus cerebriforme</name>
    <dbReference type="NCBI Taxonomy" id="658196"/>
    <lineage>
        <taxon>Eukaryota</taxon>
        <taxon>Fungi</taxon>
        <taxon>Fungi incertae sedis</taxon>
        <taxon>Mucoromycota</taxon>
        <taxon>Glomeromycotina</taxon>
        <taxon>Glomeromycetes</taxon>
        <taxon>Glomerales</taxon>
        <taxon>Glomeraceae</taxon>
        <taxon>Glomus</taxon>
    </lineage>
</organism>
<reference evidence="5 6" key="1">
    <citation type="submission" date="2018-06" db="EMBL/GenBank/DDBJ databases">
        <title>Comparative genomics reveals the genomic features of Rhizophagus irregularis, R. cerebriforme, R. diaphanum and Gigaspora rosea, and their symbiotic lifestyle signature.</title>
        <authorList>
            <person name="Morin E."/>
            <person name="San Clemente H."/>
            <person name="Chen E.C.H."/>
            <person name="De La Providencia I."/>
            <person name="Hainaut M."/>
            <person name="Kuo A."/>
            <person name="Kohler A."/>
            <person name="Murat C."/>
            <person name="Tang N."/>
            <person name="Roy S."/>
            <person name="Loubradou J."/>
            <person name="Henrissat B."/>
            <person name="Grigoriev I.V."/>
            <person name="Corradi N."/>
            <person name="Roux C."/>
            <person name="Martin F.M."/>
        </authorList>
    </citation>
    <scope>NUCLEOTIDE SEQUENCE [LARGE SCALE GENOMIC DNA]</scope>
    <source>
        <strain evidence="5 6">DAOM 227022</strain>
    </source>
</reference>
<evidence type="ECO:0000259" key="4">
    <source>
        <dbReference type="Pfam" id="PF13695"/>
    </source>
</evidence>
<gene>
    <name evidence="5" type="ORF">C1645_788340</name>
</gene>
<dbReference type="OrthoDB" id="2303199at2759"/>